<evidence type="ECO:0000313" key="1">
    <source>
        <dbReference type="EMBL" id="KAI9450542.1"/>
    </source>
</evidence>
<protein>
    <submittedName>
        <fullName evidence="1">Carbonic anhydrase</fullName>
    </submittedName>
</protein>
<name>A0ACC0TXL0_9AGAM</name>
<reference evidence="1" key="1">
    <citation type="submission" date="2021-03" db="EMBL/GenBank/DDBJ databases">
        <title>Evolutionary priming and transition to the ectomycorrhizal habit in an iconic lineage of mushroom-forming fungi: is preadaptation a requirement?</title>
        <authorList>
            <consortium name="DOE Joint Genome Institute"/>
            <person name="Looney B.P."/>
            <person name="Miyauchi S."/>
            <person name="Morin E."/>
            <person name="Drula E."/>
            <person name="Courty P.E."/>
            <person name="Chicoki N."/>
            <person name="Fauchery L."/>
            <person name="Kohler A."/>
            <person name="Kuo A."/>
            <person name="LaButti K."/>
            <person name="Pangilinan J."/>
            <person name="Lipzen A."/>
            <person name="Riley R."/>
            <person name="Andreopoulos W."/>
            <person name="He G."/>
            <person name="Johnson J."/>
            <person name="Barry K.W."/>
            <person name="Grigoriev I.V."/>
            <person name="Nagy L."/>
            <person name="Hibbett D."/>
            <person name="Henrissat B."/>
            <person name="Matheny P.B."/>
            <person name="Labbe J."/>
            <person name="Martin A.F."/>
        </authorList>
    </citation>
    <scope>NUCLEOTIDE SEQUENCE</scope>
    <source>
        <strain evidence="1">BPL698</strain>
    </source>
</reference>
<dbReference type="Proteomes" id="UP001207468">
    <property type="component" value="Unassembled WGS sequence"/>
</dbReference>
<gene>
    <name evidence="1" type="ORF">F5148DRAFT_1277815</name>
</gene>
<dbReference type="EMBL" id="JAGFNK010000426">
    <property type="protein sequence ID" value="KAI9450542.1"/>
    <property type="molecule type" value="Genomic_DNA"/>
</dbReference>
<accession>A0ACC0TXL0</accession>
<keyword evidence="2" id="KW-1185">Reference proteome</keyword>
<sequence length="202" mass="21544">MAGIIPNLFLSNAAWAAAVGSADPDFFKQSAQGQSPRILWLGCSDSRVPESVITASRPGDIFTHRNIANQVHPDDDNVISVITFAVAALGVEHILVVGHTACGGAMACLDAARGGELPPGPLGRWLTPLANLTRTLDLEGLPYPEALTKVVEASVVAQVKSLVETEPVQTAWKKRDLWVHGLVYELETGHLRDLGITRGPRA</sequence>
<organism evidence="1 2">
    <name type="scientific">Russula earlei</name>
    <dbReference type="NCBI Taxonomy" id="71964"/>
    <lineage>
        <taxon>Eukaryota</taxon>
        <taxon>Fungi</taxon>
        <taxon>Dikarya</taxon>
        <taxon>Basidiomycota</taxon>
        <taxon>Agaricomycotina</taxon>
        <taxon>Agaricomycetes</taxon>
        <taxon>Russulales</taxon>
        <taxon>Russulaceae</taxon>
        <taxon>Russula</taxon>
    </lineage>
</organism>
<comment type="caution">
    <text evidence="1">The sequence shown here is derived from an EMBL/GenBank/DDBJ whole genome shotgun (WGS) entry which is preliminary data.</text>
</comment>
<proteinExistence type="predicted"/>
<evidence type="ECO:0000313" key="2">
    <source>
        <dbReference type="Proteomes" id="UP001207468"/>
    </source>
</evidence>